<accession>A0A5C2RPT4</accession>
<evidence type="ECO:0000313" key="2">
    <source>
        <dbReference type="EMBL" id="RPD53151.1"/>
    </source>
</evidence>
<reference evidence="2" key="1">
    <citation type="journal article" date="2018" name="Genome Biol. Evol.">
        <title>Genomics and development of Lentinus tigrinus, a white-rot wood-decaying mushroom with dimorphic fruiting bodies.</title>
        <authorList>
            <person name="Wu B."/>
            <person name="Xu Z."/>
            <person name="Knudson A."/>
            <person name="Carlson A."/>
            <person name="Chen N."/>
            <person name="Kovaka S."/>
            <person name="LaButti K."/>
            <person name="Lipzen A."/>
            <person name="Pennachio C."/>
            <person name="Riley R."/>
            <person name="Schakwitz W."/>
            <person name="Umezawa K."/>
            <person name="Ohm R.A."/>
            <person name="Grigoriev I.V."/>
            <person name="Nagy L.G."/>
            <person name="Gibbons J."/>
            <person name="Hibbett D."/>
        </authorList>
    </citation>
    <scope>NUCLEOTIDE SEQUENCE [LARGE SCALE GENOMIC DNA]</scope>
    <source>
        <strain evidence="2">ALCF2SS1-6</strain>
    </source>
</reference>
<gene>
    <name evidence="2" type="ORF">L227DRAFT_405861</name>
</gene>
<dbReference type="Proteomes" id="UP000313359">
    <property type="component" value="Unassembled WGS sequence"/>
</dbReference>
<feature type="region of interest" description="Disordered" evidence="1">
    <location>
        <begin position="1"/>
        <end position="23"/>
    </location>
</feature>
<keyword evidence="3" id="KW-1185">Reference proteome</keyword>
<organism evidence="2 3">
    <name type="scientific">Lentinus tigrinus ALCF2SS1-6</name>
    <dbReference type="NCBI Taxonomy" id="1328759"/>
    <lineage>
        <taxon>Eukaryota</taxon>
        <taxon>Fungi</taxon>
        <taxon>Dikarya</taxon>
        <taxon>Basidiomycota</taxon>
        <taxon>Agaricomycotina</taxon>
        <taxon>Agaricomycetes</taxon>
        <taxon>Polyporales</taxon>
        <taxon>Polyporaceae</taxon>
        <taxon>Lentinus</taxon>
    </lineage>
</organism>
<feature type="region of interest" description="Disordered" evidence="1">
    <location>
        <begin position="48"/>
        <end position="106"/>
    </location>
</feature>
<evidence type="ECO:0000313" key="3">
    <source>
        <dbReference type="Proteomes" id="UP000313359"/>
    </source>
</evidence>
<name>A0A5C2RPT4_9APHY</name>
<feature type="compositionally biased region" description="Gly residues" evidence="1">
    <location>
        <begin position="1"/>
        <end position="20"/>
    </location>
</feature>
<dbReference type="EMBL" id="ML122328">
    <property type="protein sequence ID" value="RPD53151.1"/>
    <property type="molecule type" value="Genomic_DNA"/>
</dbReference>
<dbReference type="AlphaFoldDB" id="A0A5C2RPT4"/>
<sequence length="106" mass="11220">MEGGCVFGGGGGRTRGGGEFGRTRCESISGWPSTGLVGADEADMYAAWGAGRKGGRGRREALRRTAGRGQMPRRRIRGVWEEGAVQAGRRSGLSVRGGACHRNKRN</sequence>
<protein>
    <submittedName>
        <fullName evidence="2">Uncharacterized protein</fullName>
    </submittedName>
</protein>
<evidence type="ECO:0000256" key="1">
    <source>
        <dbReference type="SAM" id="MobiDB-lite"/>
    </source>
</evidence>
<proteinExistence type="predicted"/>